<name>A0A0K2UVC6_LEPSM</name>
<dbReference type="GO" id="GO:0043495">
    <property type="term" value="F:protein-membrane adaptor activity"/>
    <property type="evidence" value="ECO:0007669"/>
    <property type="project" value="TreeGrafter"/>
</dbReference>
<dbReference type="GO" id="GO:0097632">
    <property type="term" value="C:extrinsic component of phagophore assembly site membrane"/>
    <property type="evidence" value="ECO:0007669"/>
    <property type="project" value="TreeGrafter"/>
</dbReference>
<dbReference type="GO" id="GO:0000045">
    <property type="term" value="P:autophagosome assembly"/>
    <property type="evidence" value="ECO:0007669"/>
    <property type="project" value="TreeGrafter"/>
</dbReference>
<proteinExistence type="predicted"/>
<dbReference type="PANTHER" id="PTHR13664">
    <property type="entry name" value="BECLIN 1-ASSOCIATED AUTOPHAGY-RELATED KEY REGULATOR"/>
    <property type="match status" value="1"/>
</dbReference>
<dbReference type="PANTHER" id="PTHR13664:SF0">
    <property type="entry name" value="BECLIN 1-ASSOCIATED AUTOPHAGY-RELATED KEY REGULATOR"/>
    <property type="match status" value="1"/>
</dbReference>
<evidence type="ECO:0000313" key="2">
    <source>
        <dbReference type="EMBL" id="CDW41837.1"/>
    </source>
</evidence>
<dbReference type="InterPro" id="IPR018791">
    <property type="entry name" value="UV_resistance/autophagy_Atg14"/>
</dbReference>
<evidence type="ECO:0000256" key="1">
    <source>
        <dbReference type="ARBA" id="ARBA00023054"/>
    </source>
</evidence>
<keyword evidence="1" id="KW-0175">Coiled coil</keyword>
<dbReference type="AlphaFoldDB" id="A0A0K2UVC6"/>
<accession>A0A0K2UVC6</accession>
<dbReference type="OrthoDB" id="16772at2759"/>
<sequence length="459" mass="52576">MEVSNNSQLLKRVRSDRCLCPLCYNPRATFYCYECIKFGDFSHSNPLKNEILAEKRVKLKGFSLKSSKFYQTIREKLSESNEYFILSENKRLVELRIRYLKEIIAEKRKKCESLKEASDQISTFNSKRRLRLPQFSSRTKKMGEYFVTCVLKADKLRLRLQELQSSIAPLRIKHLQDLVKLIFPIERICRTINKDELDEDHNEVADILAEAMRTSFVHGRWITANSDNSEEIQYRIVNPTLPSTGNYTSYYHYGAGDDQVVMIAPCSSPDASEVSLIAGLSYVVQLVKLIALFTDVILPQKISLSDFHSTSPCSNEYRFARRVASLNCNVVYLLCSIDDEFIIHDPLRTLQNIHSFMVHLENYPDSRLSVFNDQQIKKPEVLVSLIQKIFMEVSKVVPEEGHSSNGEECDAKEFKDSDIDDDWISVPDIDSNRMKTLSPSPVSNIVTSLLRGFSGGSST</sequence>
<dbReference type="GO" id="GO:0097629">
    <property type="term" value="C:extrinsic component of omegasome membrane"/>
    <property type="evidence" value="ECO:0007669"/>
    <property type="project" value="TreeGrafter"/>
</dbReference>
<dbReference type="GO" id="GO:0016240">
    <property type="term" value="P:autophagosome membrane docking"/>
    <property type="evidence" value="ECO:0007669"/>
    <property type="project" value="TreeGrafter"/>
</dbReference>
<dbReference type="GO" id="GO:0000423">
    <property type="term" value="P:mitophagy"/>
    <property type="evidence" value="ECO:0007669"/>
    <property type="project" value="TreeGrafter"/>
</dbReference>
<dbReference type="EMBL" id="HACA01024476">
    <property type="protein sequence ID" value="CDW41837.1"/>
    <property type="molecule type" value="Transcribed_RNA"/>
</dbReference>
<dbReference type="GO" id="GO:0005776">
    <property type="term" value="C:autophagosome"/>
    <property type="evidence" value="ECO:0007669"/>
    <property type="project" value="TreeGrafter"/>
</dbReference>
<dbReference type="GO" id="GO:0035014">
    <property type="term" value="F:phosphatidylinositol 3-kinase regulator activity"/>
    <property type="evidence" value="ECO:0007669"/>
    <property type="project" value="TreeGrafter"/>
</dbReference>
<dbReference type="GO" id="GO:0035032">
    <property type="term" value="C:phosphatidylinositol 3-kinase complex, class III"/>
    <property type="evidence" value="ECO:0007669"/>
    <property type="project" value="TreeGrafter"/>
</dbReference>
<dbReference type="Pfam" id="PF10186">
    <property type="entry name" value="ATG14"/>
    <property type="match status" value="1"/>
</dbReference>
<dbReference type="GO" id="GO:0009267">
    <property type="term" value="P:cellular response to starvation"/>
    <property type="evidence" value="ECO:0007669"/>
    <property type="project" value="TreeGrafter"/>
</dbReference>
<reference evidence="2" key="1">
    <citation type="submission" date="2014-05" db="EMBL/GenBank/DDBJ databases">
        <authorList>
            <person name="Chronopoulou M."/>
        </authorList>
    </citation>
    <scope>NUCLEOTIDE SEQUENCE</scope>
    <source>
        <tissue evidence="2">Whole organism</tissue>
    </source>
</reference>
<protein>
    <submittedName>
        <fullName evidence="2">Beclin 1associated autophagyrelated key regulatorlike [Megachile rotundata]</fullName>
    </submittedName>
</protein>
<organism evidence="2">
    <name type="scientific">Lepeophtheirus salmonis</name>
    <name type="common">Salmon louse</name>
    <name type="synonym">Caligus salmonis</name>
    <dbReference type="NCBI Taxonomy" id="72036"/>
    <lineage>
        <taxon>Eukaryota</taxon>
        <taxon>Metazoa</taxon>
        <taxon>Ecdysozoa</taxon>
        <taxon>Arthropoda</taxon>
        <taxon>Crustacea</taxon>
        <taxon>Multicrustacea</taxon>
        <taxon>Hexanauplia</taxon>
        <taxon>Copepoda</taxon>
        <taxon>Siphonostomatoida</taxon>
        <taxon>Caligidae</taxon>
        <taxon>Lepeophtheirus</taxon>
    </lineage>
</organism>